<organism evidence="1 2">
    <name type="scientific">Cinara cedri</name>
    <dbReference type="NCBI Taxonomy" id="506608"/>
    <lineage>
        <taxon>Eukaryota</taxon>
        <taxon>Metazoa</taxon>
        <taxon>Ecdysozoa</taxon>
        <taxon>Arthropoda</taxon>
        <taxon>Hexapoda</taxon>
        <taxon>Insecta</taxon>
        <taxon>Pterygota</taxon>
        <taxon>Neoptera</taxon>
        <taxon>Paraneoptera</taxon>
        <taxon>Hemiptera</taxon>
        <taxon>Sternorrhyncha</taxon>
        <taxon>Aphidomorpha</taxon>
        <taxon>Aphidoidea</taxon>
        <taxon>Aphididae</taxon>
        <taxon>Lachninae</taxon>
        <taxon>Cinara</taxon>
    </lineage>
</organism>
<sequence length="107" mass="12129">MVRSFGDSVRAPAWLTGMTAAKKRVHQCTYRGGGSVTKRTSNIAPGTFPKRCARIYGRKTEDLAGDEEKRKKKFIGKPTPAYRWQIHYTHRPCARGCTKLKQTLFVL</sequence>
<evidence type="ECO:0000313" key="1">
    <source>
        <dbReference type="EMBL" id="VVC33850.1"/>
    </source>
</evidence>
<reference evidence="1 2" key="1">
    <citation type="submission" date="2019-08" db="EMBL/GenBank/DDBJ databases">
        <authorList>
            <person name="Alioto T."/>
            <person name="Alioto T."/>
            <person name="Gomez Garrido J."/>
        </authorList>
    </citation>
    <scope>NUCLEOTIDE SEQUENCE [LARGE SCALE GENOMIC DNA]</scope>
</reference>
<name>A0A5E4MNR9_9HEMI</name>
<accession>A0A5E4MNR9</accession>
<proteinExistence type="predicted"/>
<evidence type="ECO:0000313" key="2">
    <source>
        <dbReference type="Proteomes" id="UP000325440"/>
    </source>
</evidence>
<keyword evidence="2" id="KW-1185">Reference proteome</keyword>
<dbReference type="AlphaFoldDB" id="A0A5E4MNR9"/>
<dbReference type="EMBL" id="CABPRJ010000976">
    <property type="protein sequence ID" value="VVC33850.1"/>
    <property type="molecule type" value="Genomic_DNA"/>
</dbReference>
<protein>
    <submittedName>
        <fullName evidence="1">Uncharacterized protein</fullName>
    </submittedName>
</protein>
<dbReference type="Proteomes" id="UP000325440">
    <property type="component" value="Unassembled WGS sequence"/>
</dbReference>
<gene>
    <name evidence="1" type="ORF">CINCED_3A003124</name>
</gene>